<evidence type="ECO:0000256" key="5">
    <source>
        <dbReference type="ARBA" id="ARBA00022840"/>
    </source>
</evidence>
<keyword evidence="5 7" id="KW-0067">ATP-binding</keyword>
<dbReference type="OrthoDB" id="5240504at2"/>
<feature type="domain" description="Lipoyl-binding" evidence="8">
    <location>
        <begin position="463"/>
        <end position="538"/>
    </location>
</feature>
<dbReference type="Pfam" id="PF02786">
    <property type="entry name" value="CPSase_L_D2"/>
    <property type="match status" value="1"/>
</dbReference>
<dbReference type="InterPro" id="IPR011053">
    <property type="entry name" value="Single_hybrid_motif"/>
</dbReference>
<dbReference type="EC" id="6.3.4.14" evidence="2"/>
<dbReference type="SUPFAM" id="SSF52096">
    <property type="entry name" value="ClpP/crotonase"/>
    <property type="match status" value="2"/>
</dbReference>
<dbReference type="PROSITE" id="PS50989">
    <property type="entry name" value="COA_CT_CTER"/>
    <property type="match status" value="1"/>
</dbReference>
<evidence type="ECO:0000256" key="2">
    <source>
        <dbReference type="ARBA" id="ARBA00013263"/>
    </source>
</evidence>
<dbReference type="RefSeq" id="WP_149770245.1">
    <property type="nucleotide sequence ID" value="NZ_VDFQ02000004.1"/>
</dbReference>
<dbReference type="GO" id="GO:0046872">
    <property type="term" value="F:metal ion binding"/>
    <property type="evidence" value="ECO:0007669"/>
    <property type="project" value="InterPro"/>
</dbReference>
<protein>
    <recommendedName>
        <fullName evidence="2">biotin carboxylase</fullName>
        <ecNumber evidence="2">6.3.4.14</ecNumber>
    </recommendedName>
</protein>
<evidence type="ECO:0000259" key="9">
    <source>
        <dbReference type="PROSITE" id="PS50975"/>
    </source>
</evidence>
<dbReference type="InterPro" id="IPR011761">
    <property type="entry name" value="ATP-grasp"/>
</dbReference>
<dbReference type="PROSITE" id="PS50968">
    <property type="entry name" value="BIOTINYL_LIPOYL"/>
    <property type="match status" value="1"/>
</dbReference>
<dbReference type="InterPro" id="IPR034733">
    <property type="entry name" value="AcCoA_carboxyl_beta"/>
</dbReference>
<dbReference type="InterPro" id="IPR011764">
    <property type="entry name" value="Biotin_carboxylation_dom"/>
</dbReference>
<dbReference type="InterPro" id="IPR000089">
    <property type="entry name" value="Biotin_lipoyl"/>
</dbReference>
<dbReference type="SMART" id="SM00878">
    <property type="entry name" value="Biotin_carb_C"/>
    <property type="match status" value="1"/>
</dbReference>
<dbReference type="PROSITE" id="PS00867">
    <property type="entry name" value="CPSASE_2"/>
    <property type="match status" value="1"/>
</dbReference>
<comment type="caution">
    <text evidence="12">The sequence shown here is derived from an EMBL/GenBank/DDBJ whole genome shotgun (WGS) entry which is preliminary data.</text>
</comment>
<dbReference type="InterPro" id="IPR016185">
    <property type="entry name" value="PreATP-grasp_dom_sf"/>
</dbReference>
<dbReference type="Proteomes" id="UP000307768">
    <property type="component" value="Unassembled WGS sequence"/>
</dbReference>
<keyword evidence="6" id="KW-0092">Biotin</keyword>
<dbReference type="SUPFAM" id="SSF52440">
    <property type="entry name" value="PreATP-grasp domain"/>
    <property type="match status" value="1"/>
</dbReference>
<dbReference type="PROSITE" id="PS50979">
    <property type="entry name" value="BC"/>
    <property type="match status" value="1"/>
</dbReference>
<dbReference type="InterPro" id="IPR005482">
    <property type="entry name" value="Biotin_COase_C"/>
</dbReference>
<dbReference type="InterPro" id="IPR029045">
    <property type="entry name" value="ClpP/crotonase-like_dom_sf"/>
</dbReference>
<evidence type="ECO:0000256" key="6">
    <source>
        <dbReference type="ARBA" id="ARBA00023267"/>
    </source>
</evidence>
<proteinExistence type="predicted"/>
<evidence type="ECO:0000256" key="7">
    <source>
        <dbReference type="PROSITE-ProRule" id="PRU00409"/>
    </source>
</evidence>
<keyword evidence="3" id="KW-0436">Ligase</keyword>
<evidence type="ECO:0000256" key="1">
    <source>
        <dbReference type="ARBA" id="ARBA00001953"/>
    </source>
</evidence>
<comment type="cofactor">
    <cofactor evidence="1">
        <name>biotin</name>
        <dbReference type="ChEBI" id="CHEBI:57586"/>
    </cofactor>
</comment>
<dbReference type="CDD" id="cd06850">
    <property type="entry name" value="biotinyl_domain"/>
    <property type="match status" value="1"/>
</dbReference>
<dbReference type="PANTHER" id="PTHR18866">
    <property type="entry name" value="CARBOXYLASE:PYRUVATE/ACETYL-COA/PROPIONYL-COA CARBOXYLASE"/>
    <property type="match status" value="1"/>
</dbReference>
<gene>
    <name evidence="12" type="ORF">FE697_014120</name>
</gene>
<evidence type="ECO:0000256" key="3">
    <source>
        <dbReference type="ARBA" id="ARBA00022598"/>
    </source>
</evidence>
<dbReference type="SUPFAM" id="SSF56059">
    <property type="entry name" value="Glutathione synthetase ATP-binding domain-like"/>
    <property type="match status" value="1"/>
</dbReference>
<dbReference type="SUPFAM" id="SSF51246">
    <property type="entry name" value="Rudiment single hybrid motif"/>
    <property type="match status" value="1"/>
</dbReference>
<evidence type="ECO:0000256" key="4">
    <source>
        <dbReference type="ARBA" id="ARBA00022741"/>
    </source>
</evidence>
<dbReference type="Pfam" id="PF02785">
    <property type="entry name" value="Biotin_carb_C"/>
    <property type="match status" value="1"/>
</dbReference>
<evidence type="ECO:0000259" key="8">
    <source>
        <dbReference type="PROSITE" id="PS50968"/>
    </source>
</evidence>
<dbReference type="InterPro" id="IPR050856">
    <property type="entry name" value="Biotin_carboxylase_complex"/>
</dbReference>
<dbReference type="InterPro" id="IPR011054">
    <property type="entry name" value="Rudment_hybrid_motif"/>
</dbReference>
<feature type="domain" description="ATP-grasp" evidence="9">
    <location>
        <begin position="117"/>
        <end position="315"/>
    </location>
</feature>
<evidence type="ECO:0000259" key="11">
    <source>
        <dbReference type="PROSITE" id="PS50989"/>
    </source>
</evidence>
<dbReference type="InterPro" id="IPR011763">
    <property type="entry name" value="COA_CT_C"/>
</dbReference>
<dbReference type="Pfam" id="PF00289">
    <property type="entry name" value="Biotin_carb_N"/>
    <property type="match status" value="1"/>
</dbReference>
<sequence>MKVLIANRGEIAVRIHRAAASLGWQTVAAHVRADADTVAVVEADQAYALPGDGVAGYLDPDAVVQAALATGAEAVHPGYGFLSEDARLAERCADAGVIFVGPDADALRLFGDKASAREHAVRLGVPVLPATPAGLTLDDAGRFLSAHPDGIMLKATAGGGGRGMRAVTDPGTLADAYARCRSEARRSFGSDTLYAEALLPRARHIEVQVVGDGSGRVVHLGERDCSLQRRHQKIIEYAPSPALDDGTRKALHGAAVALVEPVAYRGLATVEMLVDADDPRRFVFLEVNPRVQVEHTVTEEVTGIDLVATQLRLAAGATLAEVGLATDAPPRGDSYAVQVRVNAERTLPDGAVVATTGTVTAFQTPDSPAVRVDTHVRPGLQVDATFDPLLAKLVTTTAGTFAEACSAAAATVRATVLEGVETNLASAARILMHPEVVAGAATTTFLARHPELATGEHADPESADPESAATVVAAGFAGSVVAVAVVPGDAVAEGTALVVLESMKMEHPVVAPVSGTVREVHVVDGDQVGDGTVLVVLEPGDVVAGERARTAQVDPGHVRPDLAEVLERHRLTRDEARSQAVEKRHGRGHRTARENVDALCDGDSFVEYGALPVAAQRTRRSLEDLVASTPADGIVTGLATVNAADHGEDAARVAVLAYDYTVLAGTQGYFSHKKTDRMLSVAARLRVPVVLFAEGGGGRPGDTDTSAVVTAGLDVGTFAAMGALSGSVPTVGVLNGRCFAGNAALLGCCDVIIATRDSSLGMAGPAMIEGGGLGRFAPEEVGPMSVQGPNGVVDVLVDDDAEAIAVAQAYLSYFQGPVTGWSAPDQRLLRHVVGENRLRVYDVREVVRTLADTGSVLELRAAFGRGMVTALVRIEGRPYGLVANDPTHLGGAIDADGADKLARFLQLCDAHGLPVISLCDTPGFMVGPEAEQTATVRHFSRLFVIGSHLRVPMTTIVLRKAYGLGAQAMAGGGFHRPVATAAWPTGEIGAMGLEGAVRLGYARELAAIDDPVAREERFQQLVAEHYEAGKAVNAAMTFELDDVIDPADTRRWLIATLAGRSPEASAPRGYIDTW</sequence>
<dbReference type="AlphaFoldDB" id="A0A5Q6RW52"/>
<dbReference type="Gene3D" id="2.40.50.100">
    <property type="match status" value="1"/>
</dbReference>
<organism evidence="12 13">
    <name type="scientific">Mumia zhuanghuii</name>
    <dbReference type="NCBI Taxonomy" id="2585211"/>
    <lineage>
        <taxon>Bacteria</taxon>
        <taxon>Bacillati</taxon>
        <taxon>Actinomycetota</taxon>
        <taxon>Actinomycetes</taxon>
        <taxon>Propionibacteriales</taxon>
        <taxon>Nocardioidaceae</taxon>
        <taxon>Mumia</taxon>
    </lineage>
</organism>
<evidence type="ECO:0000259" key="10">
    <source>
        <dbReference type="PROSITE" id="PS50979"/>
    </source>
</evidence>
<dbReference type="PANTHER" id="PTHR18866:SF33">
    <property type="entry name" value="METHYLCROTONOYL-COA CARBOXYLASE SUBUNIT ALPHA, MITOCHONDRIAL-RELATED"/>
    <property type="match status" value="1"/>
</dbReference>
<feature type="domain" description="Biotin carboxylation" evidence="10">
    <location>
        <begin position="1"/>
        <end position="451"/>
    </location>
</feature>
<dbReference type="Pfam" id="PF01039">
    <property type="entry name" value="Carboxyl_trans"/>
    <property type="match status" value="1"/>
</dbReference>
<feature type="domain" description="CoA carboxyltransferase C-terminal" evidence="11">
    <location>
        <begin position="820"/>
        <end position="1059"/>
    </location>
</feature>
<dbReference type="GO" id="GO:0004075">
    <property type="term" value="F:biotin carboxylase activity"/>
    <property type="evidence" value="ECO:0007669"/>
    <property type="project" value="UniProtKB-EC"/>
</dbReference>
<dbReference type="Gene3D" id="3.30.470.20">
    <property type="entry name" value="ATP-grasp fold, B domain"/>
    <property type="match status" value="1"/>
</dbReference>
<name>A0A5Q6RW52_9ACTN</name>
<dbReference type="Pfam" id="PF00364">
    <property type="entry name" value="Biotin_lipoyl"/>
    <property type="match status" value="1"/>
</dbReference>
<keyword evidence="4 7" id="KW-0547">Nucleotide-binding</keyword>
<evidence type="ECO:0000313" key="13">
    <source>
        <dbReference type="Proteomes" id="UP000307768"/>
    </source>
</evidence>
<dbReference type="EMBL" id="VDFQ02000004">
    <property type="protein sequence ID" value="KAA1422294.1"/>
    <property type="molecule type" value="Genomic_DNA"/>
</dbReference>
<dbReference type="Gene3D" id="3.90.226.10">
    <property type="entry name" value="2-enoyl-CoA Hydratase, Chain A, domain 1"/>
    <property type="match status" value="2"/>
</dbReference>
<reference evidence="12 13" key="1">
    <citation type="submission" date="2019-09" db="EMBL/GenBank/DDBJ databases">
        <title>Mumia zhuanghuii sp. nov. isolated from the intestinal contents of plateau pika (Ochotona curzoniae) in the Qinghai-Tibet plateau of China.</title>
        <authorList>
            <person name="Tian Z."/>
        </authorList>
    </citation>
    <scope>NUCLEOTIDE SEQUENCE [LARGE SCALE GENOMIC DNA]</scope>
    <source>
        <strain evidence="13">350</strain>
    </source>
</reference>
<dbReference type="SUPFAM" id="SSF51230">
    <property type="entry name" value="Single hybrid motif"/>
    <property type="match status" value="1"/>
</dbReference>
<accession>A0A5Q6RW52</accession>
<dbReference type="InterPro" id="IPR005479">
    <property type="entry name" value="CPAse_ATP-bd"/>
</dbReference>
<dbReference type="PROSITE" id="PS50975">
    <property type="entry name" value="ATP_GRASP"/>
    <property type="match status" value="1"/>
</dbReference>
<evidence type="ECO:0000313" key="12">
    <source>
        <dbReference type="EMBL" id="KAA1422294.1"/>
    </source>
</evidence>
<dbReference type="GO" id="GO:0005524">
    <property type="term" value="F:ATP binding"/>
    <property type="evidence" value="ECO:0007669"/>
    <property type="project" value="UniProtKB-UniRule"/>
</dbReference>
<dbReference type="InterPro" id="IPR005481">
    <property type="entry name" value="BC-like_N"/>
</dbReference>